<feature type="non-terminal residue" evidence="1">
    <location>
        <position position="1"/>
    </location>
</feature>
<sequence>LFDYSSKFLHKLDRDRRTIPPEINAEKEDAYLVYTLSVTLVNLLTQKVRKSGNL</sequence>
<name>X1M771_9ZZZZ</name>
<gene>
    <name evidence="1" type="ORF">S06H3_28222</name>
</gene>
<dbReference type="EMBL" id="BARV01016446">
    <property type="protein sequence ID" value="GAI27153.1"/>
    <property type="molecule type" value="Genomic_DNA"/>
</dbReference>
<evidence type="ECO:0000313" key="1">
    <source>
        <dbReference type="EMBL" id="GAI27153.1"/>
    </source>
</evidence>
<protein>
    <submittedName>
        <fullName evidence="1">Uncharacterized protein</fullName>
    </submittedName>
</protein>
<organism evidence="1">
    <name type="scientific">marine sediment metagenome</name>
    <dbReference type="NCBI Taxonomy" id="412755"/>
    <lineage>
        <taxon>unclassified sequences</taxon>
        <taxon>metagenomes</taxon>
        <taxon>ecological metagenomes</taxon>
    </lineage>
</organism>
<comment type="caution">
    <text evidence="1">The sequence shown here is derived from an EMBL/GenBank/DDBJ whole genome shotgun (WGS) entry which is preliminary data.</text>
</comment>
<dbReference type="AlphaFoldDB" id="X1M771"/>
<reference evidence="1" key="1">
    <citation type="journal article" date="2014" name="Front. Microbiol.">
        <title>High frequency of phylogenetically diverse reductive dehalogenase-homologous genes in deep subseafloor sedimentary metagenomes.</title>
        <authorList>
            <person name="Kawai M."/>
            <person name="Futagami T."/>
            <person name="Toyoda A."/>
            <person name="Takaki Y."/>
            <person name="Nishi S."/>
            <person name="Hori S."/>
            <person name="Arai W."/>
            <person name="Tsubouchi T."/>
            <person name="Morono Y."/>
            <person name="Uchiyama I."/>
            <person name="Ito T."/>
            <person name="Fujiyama A."/>
            <person name="Inagaki F."/>
            <person name="Takami H."/>
        </authorList>
    </citation>
    <scope>NUCLEOTIDE SEQUENCE</scope>
    <source>
        <strain evidence="1">Expedition CK06-06</strain>
    </source>
</reference>
<proteinExistence type="predicted"/>
<accession>X1M771</accession>